<feature type="transmembrane region" description="Helical" evidence="1">
    <location>
        <begin position="113"/>
        <end position="133"/>
    </location>
</feature>
<keyword evidence="1" id="KW-1133">Transmembrane helix</keyword>
<evidence type="ECO:0008006" key="4">
    <source>
        <dbReference type="Google" id="ProtNLM"/>
    </source>
</evidence>
<proteinExistence type="predicted"/>
<dbReference type="AlphaFoldDB" id="A0A133VQV1"/>
<dbReference type="GO" id="GO:0005886">
    <property type="term" value="C:plasma membrane"/>
    <property type="evidence" value="ECO:0007669"/>
    <property type="project" value="TreeGrafter"/>
</dbReference>
<feature type="transmembrane region" description="Helical" evidence="1">
    <location>
        <begin position="85"/>
        <end position="107"/>
    </location>
</feature>
<organism evidence="2 3">
    <name type="scientific">candidate division MSBL1 archaeon SCGC-AAA382N08</name>
    <dbReference type="NCBI Taxonomy" id="1698285"/>
    <lineage>
        <taxon>Archaea</taxon>
        <taxon>Methanobacteriati</taxon>
        <taxon>Methanobacteriota</taxon>
        <taxon>candidate division MSBL1</taxon>
    </lineage>
</organism>
<keyword evidence="1" id="KW-0812">Transmembrane</keyword>
<feature type="transmembrane region" description="Helical" evidence="1">
    <location>
        <begin position="30"/>
        <end position="48"/>
    </location>
</feature>
<sequence>MIKTFIEINQKNDSKLGDFIRKNLSASLRVFTIIIGVVSVSLAIAVIMLPDVAIFILTTLLAIGLFVSGVRRIGFGLTQKKISSVIRVFRFSVGFVGVLLSLFVLFVPGIGTTFLLLFLAIGLLLQGVSRVSIGYVSKEASLGMRAFYLIIGLITLLFSAIVIVNPDLGLMTLVLLLAFVLLVNGIGSIFSALLGIDLGYLAKRE</sequence>
<dbReference type="Proteomes" id="UP000070175">
    <property type="component" value="Unassembled WGS sequence"/>
</dbReference>
<gene>
    <name evidence="2" type="ORF">AKJ56_00260</name>
</gene>
<comment type="caution">
    <text evidence="2">The sequence shown here is derived from an EMBL/GenBank/DDBJ whole genome shotgun (WGS) entry which is preliminary data.</text>
</comment>
<feature type="transmembrane region" description="Helical" evidence="1">
    <location>
        <begin position="170"/>
        <end position="196"/>
    </location>
</feature>
<keyword evidence="3" id="KW-1185">Reference proteome</keyword>
<feature type="transmembrane region" description="Helical" evidence="1">
    <location>
        <begin position="54"/>
        <end position="73"/>
    </location>
</feature>
<protein>
    <recommendedName>
        <fullName evidence="4">DUF308 domain-containing protein</fullName>
    </recommendedName>
</protein>
<name>A0A133VQV1_9EURY</name>
<keyword evidence="1" id="KW-0472">Membrane</keyword>
<evidence type="ECO:0000313" key="3">
    <source>
        <dbReference type="Proteomes" id="UP000070175"/>
    </source>
</evidence>
<evidence type="ECO:0000256" key="1">
    <source>
        <dbReference type="SAM" id="Phobius"/>
    </source>
</evidence>
<feature type="transmembrane region" description="Helical" evidence="1">
    <location>
        <begin position="145"/>
        <end position="164"/>
    </location>
</feature>
<dbReference type="PANTHER" id="PTHR34989:SF1">
    <property type="entry name" value="PROTEIN HDED"/>
    <property type="match status" value="1"/>
</dbReference>
<accession>A0A133VQV1</accession>
<dbReference type="InterPro" id="IPR052712">
    <property type="entry name" value="Acid_resist_chaperone_HdeD"/>
</dbReference>
<evidence type="ECO:0000313" key="2">
    <source>
        <dbReference type="EMBL" id="KXB08803.1"/>
    </source>
</evidence>
<dbReference type="InterPro" id="IPR005325">
    <property type="entry name" value="DUF308_memb"/>
</dbReference>
<reference evidence="2 3" key="1">
    <citation type="journal article" date="2016" name="Sci. Rep.">
        <title>Metabolic traits of an uncultured archaeal lineage -MSBL1- from brine pools of the Red Sea.</title>
        <authorList>
            <person name="Mwirichia R."/>
            <person name="Alam I."/>
            <person name="Rashid M."/>
            <person name="Vinu M."/>
            <person name="Ba-Alawi W."/>
            <person name="Anthony Kamau A."/>
            <person name="Kamanda Ngugi D."/>
            <person name="Goker M."/>
            <person name="Klenk H.P."/>
            <person name="Bajic V."/>
            <person name="Stingl U."/>
        </authorList>
    </citation>
    <scope>NUCLEOTIDE SEQUENCE [LARGE SCALE GENOMIC DNA]</scope>
    <source>
        <strain evidence="2">SCGC-AAA382N08</strain>
    </source>
</reference>
<dbReference type="PANTHER" id="PTHR34989">
    <property type="entry name" value="PROTEIN HDED"/>
    <property type="match status" value="1"/>
</dbReference>
<dbReference type="Pfam" id="PF03729">
    <property type="entry name" value="DUF308"/>
    <property type="match status" value="2"/>
</dbReference>
<dbReference type="EMBL" id="LHYJ01000002">
    <property type="protein sequence ID" value="KXB08803.1"/>
    <property type="molecule type" value="Genomic_DNA"/>
</dbReference>